<evidence type="ECO:0000313" key="1">
    <source>
        <dbReference type="EMBL" id="JAS76808.1"/>
    </source>
</evidence>
<sequence>MHIKNKGFNNELSSKRDRLFFLKSPTRDTTSNELQQHIKTLQREYRQAIVDAKMLYNSELIESSNNKCKAAWRIINNNIENGSKVTSGIPPDDFNDFFINSVKNIKQKINMSKHAPSTQDL</sequence>
<organism evidence="1">
    <name type="scientific">Homalodisca liturata</name>
    <dbReference type="NCBI Taxonomy" id="320908"/>
    <lineage>
        <taxon>Eukaryota</taxon>
        <taxon>Metazoa</taxon>
        <taxon>Ecdysozoa</taxon>
        <taxon>Arthropoda</taxon>
        <taxon>Hexapoda</taxon>
        <taxon>Insecta</taxon>
        <taxon>Pterygota</taxon>
        <taxon>Neoptera</taxon>
        <taxon>Paraneoptera</taxon>
        <taxon>Hemiptera</taxon>
        <taxon>Auchenorrhyncha</taxon>
        <taxon>Membracoidea</taxon>
        <taxon>Cicadellidae</taxon>
        <taxon>Cicadellinae</taxon>
        <taxon>Proconiini</taxon>
        <taxon>Homalodisca</taxon>
    </lineage>
</organism>
<feature type="non-terminal residue" evidence="1">
    <location>
        <position position="121"/>
    </location>
</feature>
<name>A0A1B6HQ45_9HEMI</name>
<reference evidence="1" key="1">
    <citation type="submission" date="2015-11" db="EMBL/GenBank/DDBJ databases">
        <title>De novo transcriptome assembly of four potential Pierce s Disease insect vectors from Arizona vineyards.</title>
        <authorList>
            <person name="Tassone E.E."/>
        </authorList>
    </citation>
    <scope>NUCLEOTIDE SEQUENCE</scope>
</reference>
<proteinExistence type="predicted"/>
<gene>
    <name evidence="1" type="ORF">g.26138</name>
</gene>
<protein>
    <submittedName>
        <fullName evidence="1">Uncharacterized protein</fullName>
    </submittedName>
</protein>
<dbReference type="EMBL" id="GECU01030898">
    <property type="protein sequence ID" value="JAS76808.1"/>
    <property type="molecule type" value="Transcribed_RNA"/>
</dbReference>
<accession>A0A1B6HQ45</accession>
<dbReference type="AlphaFoldDB" id="A0A1B6HQ45"/>